<dbReference type="Pfam" id="PF05118">
    <property type="entry name" value="Asp_Arg_Hydrox"/>
    <property type="match status" value="1"/>
</dbReference>
<dbReference type="PANTHER" id="PTHR46332">
    <property type="entry name" value="ASPARTATE BETA-HYDROXYLASE DOMAIN-CONTAINING PROTEIN 2"/>
    <property type="match status" value="1"/>
</dbReference>
<name>A0A7X1FZW2_9SPHN</name>
<dbReference type="Gene3D" id="1.25.40.10">
    <property type="entry name" value="Tetratricopeptide repeat domain"/>
    <property type="match status" value="1"/>
</dbReference>
<evidence type="ECO:0000256" key="2">
    <source>
        <dbReference type="ARBA" id="ARBA00022964"/>
    </source>
</evidence>
<feature type="domain" description="Aspartyl/asparaginy/proline hydroxylase" evidence="4">
    <location>
        <begin position="231"/>
        <end position="353"/>
    </location>
</feature>
<keyword evidence="2" id="KW-0223">Dioxygenase</keyword>
<gene>
    <name evidence="5" type="ORF">H7F53_12975</name>
</gene>
<dbReference type="GO" id="GO:0016020">
    <property type="term" value="C:membrane"/>
    <property type="evidence" value="ECO:0007669"/>
    <property type="project" value="TreeGrafter"/>
</dbReference>
<keyword evidence="6" id="KW-1185">Reference proteome</keyword>
<dbReference type="Gene3D" id="2.60.120.330">
    <property type="entry name" value="B-lactam Antibiotic, Isopenicillin N Synthase, Chain"/>
    <property type="match status" value="1"/>
</dbReference>
<dbReference type="GO" id="GO:0051213">
    <property type="term" value="F:dioxygenase activity"/>
    <property type="evidence" value="ECO:0007669"/>
    <property type="project" value="UniProtKB-KW"/>
</dbReference>
<dbReference type="PANTHER" id="PTHR46332:SF5">
    <property type="entry name" value="ASPARTATE BETA-HYDROXYLASE DOMAIN CONTAINING 2"/>
    <property type="match status" value="1"/>
</dbReference>
<accession>A0A7X1FZW2</accession>
<evidence type="ECO:0000313" key="6">
    <source>
        <dbReference type="Proteomes" id="UP000551327"/>
    </source>
</evidence>
<organism evidence="5 6">
    <name type="scientific">Novosphingobium piscinae</name>
    <dbReference type="NCBI Taxonomy" id="1507448"/>
    <lineage>
        <taxon>Bacteria</taxon>
        <taxon>Pseudomonadati</taxon>
        <taxon>Pseudomonadota</taxon>
        <taxon>Alphaproteobacteria</taxon>
        <taxon>Sphingomonadales</taxon>
        <taxon>Sphingomonadaceae</taxon>
        <taxon>Novosphingobium</taxon>
    </lineage>
</organism>
<reference evidence="5 6" key="1">
    <citation type="submission" date="2020-08" db="EMBL/GenBank/DDBJ databases">
        <title>The genome sequence of type strain Novosphingobium piscinae KCTC 42194.</title>
        <authorList>
            <person name="Liu Y."/>
        </authorList>
    </citation>
    <scope>NUCLEOTIDE SEQUENCE [LARGE SCALE GENOMIC DNA]</scope>
    <source>
        <strain evidence="5 6">KCTC 42194</strain>
    </source>
</reference>
<dbReference type="Pfam" id="PF14559">
    <property type="entry name" value="TPR_19"/>
    <property type="match status" value="1"/>
</dbReference>
<evidence type="ECO:0000256" key="1">
    <source>
        <dbReference type="ARBA" id="ARBA00007730"/>
    </source>
</evidence>
<evidence type="ECO:0000259" key="4">
    <source>
        <dbReference type="Pfam" id="PF05118"/>
    </source>
</evidence>
<dbReference type="InterPro" id="IPR011990">
    <property type="entry name" value="TPR-like_helical_dom_sf"/>
</dbReference>
<evidence type="ECO:0000313" key="5">
    <source>
        <dbReference type="EMBL" id="MBC2670060.1"/>
    </source>
</evidence>
<comment type="similarity">
    <text evidence="1">Belongs to the aspartyl/asparaginyl beta-hydroxylase family.</text>
</comment>
<keyword evidence="3" id="KW-0560">Oxidoreductase</keyword>
<evidence type="ECO:0000256" key="3">
    <source>
        <dbReference type="ARBA" id="ARBA00023002"/>
    </source>
</evidence>
<dbReference type="InterPro" id="IPR007803">
    <property type="entry name" value="Asp/Arg/Pro-Hydrxlase"/>
</dbReference>
<protein>
    <submittedName>
        <fullName evidence="5">Aspartyl/asparaginyl beta-hydroxylase domain-containing protein</fullName>
    </submittedName>
</protein>
<proteinExistence type="inferred from homology"/>
<dbReference type="EMBL" id="JACLAX010000013">
    <property type="protein sequence ID" value="MBC2670060.1"/>
    <property type="molecule type" value="Genomic_DNA"/>
</dbReference>
<dbReference type="RefSeq" id="WP_185679919.1">
    <property type="nucleotide sequence ID" value="NZ_JACLAX010000013.1"/>
</dbReference>
<dbReference type="InterPro" id="IPR051821">
    <property type="entry name" value="Asp/Asn_beta-hydroxylase"/>
</dbReference>
<sequence>MAGAADPQQAIRAGLAALQAGDAARAAPLLREAAGALPADQVPWLALGNAEFMLGRNDAAEAAIDRQLALAMRDVGALLFKGLLRERGGDTRAASSFFQAAVNQAAVTGCPPPFADLLAYAGRAITSAQDRYAEHLHAVVGATVSPTMRTALDMLMGRTEPYLQQPTMFYYPFLPQKWFYDPRDFPWLDDMLDLLPQMQAELAAVEDAAFSPYVVTIPGRPSPNNPLLDDPAWGAFYFWRNGTQVETAMARCPATMAALELAPMPRIPGRAPGALWSRLKPGAHIAPHVGMLNTRLICHIPIRPAPNCTLRVGGETRTWEPGVPLVFDDSVEHEARNDGPEERVVLLFEIWRPEIPAEDRDTLLRLFQAIEAFDVN</sequence>
<dbReference type="SUPFAM" id="SSF51197">
    <property type="entry name" value="Clavaminate synthase-like"/>
    <property type="match status" value="1"/>
</dbReference>
<comment type="caution">
    <text evidence="5">The sequence shown here is derived from an EMBL/GenBank/DDBJ whole genome shotgun (WGS) entry which is preliminary data.</text>
</comment>
<dbReference type="SUPFAM" id="SSF48452">
    <property type="entry name" value="TPR-like"/>
    <property type="match status" value="1"/>
</dbReference>
<dbReference type="InterPro" id="IPR027443">
    <property type="entry name" value="IPNS-like_sf"/>
</dbReference>
<dbReference type="Proteomes" id="UP000551327">
    <property type="component" value="Unassembled WGS sequence"/>
</dbReference>
<dbReference type="AlphaFoldDB" id="A0A7X1FZW2"/>